<evidence type="ECO:0000313" key="3">
    <source>
        <dbReference type="Proteomes" id="UP000008021"/>
    </source>
</evidence>
<dbReference type="Proteomes" id="UP000008021">
    <property type="component" value="Chromosome 6"/>
</dbReference>
<keyword evidence="1" id="KW-0732">Signal</keyword>
<keyword evidence="3" id="KW-1185">Reference proteome</keyword>
<reference evidence="2" key="1">
    <citation type="submission" date="2015-04" db="UniProtKB">
        <authorList>
            <consortium name="EnsemblPlants"/>
        </authorList>
    </citation>
    <scope>IDENTIFICATION</scope>
</reference>
<reference evidence="2" key="2">
    <citation type="submission" date="2018-05" db="EMBL/GenBank/DDBJ databases">
        <title>OmerRS3 (Oryza meridionalis Reference Sequence Version 3).</title>
        <authorList>
            <person name="Zhang J."/>
            <person name="Kudrna D."/>
            <person name="Lee S."/>
            <person name="Talag J."/>
            <person name="Welchert J."/>
            <person name="Wing R.A."/>
        </authorList>
    </citation>
    <scope>NUCLEOTIDE SEQUENCE [LARGE SCALE GENOMIC DNA]</scope>
    <source>
        <strain evidence="2">cv. OR44</strain>
    </source>
</reference>
<dbReference type="Gramene" id="OMERI06G18170.1">
    <property type="protein sequence ID" value="OMERI06G18170.1"/>
    <property type="gene ID" value="OMERI06G18170"/>
</dbReference>
<protein>
    <submittedName>
        <fullName evidence="2">Uncharacterized protein</fullName>
    </submittedName>
</protein>
<accession>A0A0E0E2L3</accession>
<evidence type="ECO:0000256" key="1">
    <source>
        <dbReference type="SAM" id="SignalP"/>
    </source>
</evidence>
<feature type="chain" id="PRO_5002357766" evidence="1">
    <location>
        <begin position="27"/>
        <end position="61"/>
    </location>
</feature>
<dbReference type="AlphaFoldDB" id="A0A0E0E2L3"/>
<organism evidence="2">
    <name type="scientific">Oryza meridionalis</name>
    <dbReference type="NCBI Taxonomy" id="40149"/>
    <lineage>
        <taxon>Eukaryota</taxon>
        <taxon>Viridiplantae</taxon>
        <taxon>Streptophyta</taxon>
        <taxon>Embryophyta</taxon>
        <taxon>Tracheophyta</taxon>
        <taxon>Spermatophyta</taxon>
        <taxon>Magnoliopsida</taxon>
        <taxon>Liliopsida</taxon>
        <taxon>Poales</taxon>
        <taxon>Poaceae</taxon>
        <taxon>BOP clade</taxon>
        <taxon>Oryzoideae</taxon>
        <taxon>Oryzeae</taxon>
        <taxon>Oryzinae</taxon>
        <taxon>Oryza</taxon>
    </lineage>
</organism>
<proteinExistence type="predicted"/>
<dbReference type="HOGENOM" id="CLU_2926600_0_0_1"/>
<dbReference type="EnsemblPlants" id="OMERI06G18170.1">
    <property type="protein sequence ID" value="OMERI06G18170.1"/>
    <property type="gene ID" value="OMERI06G18170"/>
</dbReference>
<sequence length="61" mass="6681">MPVWHVIILSFLLSLLLLFLMVTTSAVKGSGWARLEEVAPRCKRAAAQRAAWALSVEAMGL</sequence>
<name>A0A0E0E2L3_9ORYZ</name>
<evidence type="ECO:0000313" key="2">
    <source>
        <dbReference type="EnsemblPlants" id="OMERI06G18170.1"/>
    </source>
</evidence>
<feature type="signal peptide" evidence="1">
    <location>
        <begin position="1"/>
        <end position="26"/>
    </location>
</feature>